<evidence type="ECO:0000259" key="13">
    <source>
        <dbReference type="Pfam" id="PF00136"/>
    </source>
</evidence>
<dbReference type="Gene3D" id="3.40.1820.10">
    <property type="entry name" value="DnaQ-like 3'-5' exonuclease"/>
    <property type="match status" value="1"/>
</dbReference>
<dbReference type="InterPro" id="IPR006172">
    <property type="entry name" value="DNA-dir_DNA_pol_B"/>
</dbReference>
<keyword evidence="4" id="KW-0548">Nucleotidyltransferase</keyword>
<keyword evidence="3" id="KW-0808">Transferase</keyword>
<dbReference type="Gene3D" id="3.30.420.10">
    <property type="entry name" value="Ribonuclease H-like superfamily/Ribonuclease H"/>
    <property type="match status" value="1"/>
</dbReference>
<dbReference type="InterPro" id="IPR043502">
    <property type="entry name" value="DNA/RNA_pol_sf"/>
</dbReference>
<evidence type="ECO:0000256" key="8">
    <source>
        <dbReference type="ARBA" id="ARBA00022932"/>
    </source>
</evidence>
<keyword evidence="6" id="KW-0540">Nuclease</keyword>
<evidence type="ECO:0000256" key="11">
    <source>
        <dbReference type="ARBA" id="ARBA00049244"/>
    </source>
</evidence>
<evidence type="ECO:0000256" key="12">
    <source>
        <dbReference type="SAM" id="MobiDB-lite"/>
    </source>
</evidence>
<evidence type="ECO:0000256" key="7">
    <source>
        <dbReference type="ARBA" id="ARBA00022801"/>
    </source>
</evidence>
<dbReference type="SUPFAM" id="SSF56672">
    <property type="entry name" value="DNA/RNA polymerases"/>
    <property type="match status" value="1"/>
</dbReference>
<dbReference type="PANTHER" id="PTHR10322:SF23">
    <property type="entry name" value="DNA POLYMERASE DELTA CATALYTIC SUBUNIT"/>
    <property type="match status" value="1"/>
</dbReference>
<dbReference type="PRINTS" id="PR00106">
    <property type="entry name" value="DNAPOLB"/>
</dbReference>
<keyword evidence="7" id="KW-0378">Hydrolase</keyword>
<keyword evidence="5" id="KW-0235">DNA replication</keyword>
<evidence type="ECO:0000256" key="3">
    <source>
        <dbReference type="ARBA" id="ARBA00022679"/>
    </source>
</evidence>
<dbReference type="RefSeq" id="YP_009838387.1">
    <property type="nucleotide sequence ID" value="NC_048709.1"/>
</dbReference>
<evidence type="ECO:0000256" key="2">
    <source>
        <dbReference type="ARBA" id="ARBA00012417"/>
    </source>
</evidence>
<evidence type="ECO:0000256" key="10">
    <source>
        <dbReference type="ARBA" id="ARBA00023125"/>
    </source>
</evidence>
<comment type="catalytic activity">
    <reaction evidence="11">
        <text>DNA(n) + a 2'-deoxyribonucleoside 5'-triphosphate = DNA(n+1) + diphosphate</text>
        <dbReference type="Rhea" id="RHEA:22508"/>
        <dbReference type="Rhea" id="RHEA-COMP:17339"/>
        <dbReference type="Rhea" id="RHEA-COMP:17340"/>
        <dbReference type="ChEBI" id="CHEBI:33019"/>
        <dbReference type="ChEBI" id="CHEBI:61560"/>
        <dbReference type="ChEBI" id="CHEBI:173112"/>
        <dbReference type="EC" id="2.7.7.7"/>
    </reaction>
</comment>
<dbReference type="InterPro" id="IPR012337">
    <property type="entry name" value="RNaseH-like_sf"/>
</dbReference>
<evidence type="ECO:0000256" key="4">
    <source>
        <dbReference type="ARBA" id="ARBA00022695"/>
    </source>
</evidence>
<dbReference type="GO" id="GO:0003677">
    <property type="term" value="F:DNA binding"/>
    <property type="evidence" value="ECO:0007669"/>
    <property type="project" value="UniProtKB-KW"/>
</dbReference>
<dbReference type="GO" id="GO:0039693">
    <property type="term" value="P:viral DNA genome replication"/>
    <property type="evidence" value="ECO:0007669"/>
    <property type="project" value="UniProtKB-KW"/>
</dbReference>
<keyword evidence="10" id="KW-0238">DNA-binding</keyword>
<dbReference type="InterPro" id="IPR006134">
    <property type="entry name" value="DNA-dir_DNA_pol_B_multi_dom"/>
</dbReference>
<dbReference type="GO" id="GO:0004518">
    <property type="term" value="F:nuclease activity"/>
    <property type="evidence" value="ECO:0007669"/>
    <property type="project" value="UniProtKB-KW"/>
</dbReference>
<feature type="region of interest" description="Disordered" evidence="12">
    <location>
        <begin position="979"/>
        <end position="1003"/>
    </location>
</feature>
<dbReference type="SMART" id="SM00486">
    <property type="entry name" value="POLBc"/>
    <property type="match status" value="1"/>
</dbReference>
<dbReference type="Pfam" id="PF03104">
    <property type="entry name" value="DNA_pol_B_exo1"/>
    <property type="match status" value="1"/>
</dbReference>
<organism evidence="15 16">
    <name type="scientific">Vibrio phage YC</name>
    <dbReference type="NCBI Taxonomy" id="2267403"/>
    <lineage>
        <taxon>Viruses</taxon>
        <taxon>Duplodnaviria</taxon>
        <taxon>Heunggongvirae</taxon>
        <taxon>Uroviricota</taxon>
        <taxon>Caudoviricetes</taxon>
        <taxon>Pantevenvirales</taxon>
        <taxon>Ackermannviridae</taxon>
        <taxon>Campanilevirus</taxon>
        <taxon>Campanilevirus YC</taxon>
    </lineage>
</organism>
<dbReference type="InterPro" id="IPR036397">
    <property type="entry name" value="RNaseH_sf"/>
</dbReference>
<dbReference type="EC" id="2.7.7.7" evidence="2"/>
<evidence type="ECO:0000313" key="16">
    <source>
        <dbReference type="Proteomes" id="UP000260311"/>
    </source>
</evidence>
<evidence type="ECO:0000256" key="5">
    <source>
        <dbReference type="ARBA" id="ARBA00022705"/>
    </source>
</evidence>
<dbReference type="SUPFAM" id="SSF53098">
    <property type="entry name" value="Ribonuclease H-like"/>
    <property type="match status" value="1"/>
</dbReference>
<dbReference type="Gene3D" id="1.20.1280.300">
    <property type="match status" value="1"/>
</dbReference>
<dbReference type="Gene3D" id="3.30.342.10">
    <property type="entry name" value="DNA Polymerase, chain B, domain 1"/>
    <property type="match status" value="1"/>
</dbReference>
<dbReference type="GO" id="GO:0000166">
    <property type="term" value="F:nucleotide binding"/>
    <property type="evidence" value="ECO:0007669"/>
    <property type="project" value="InterPro"/>
</dbReference>
<evidence type="ECO:0000313" key="15">
    <source>
        <dbReference type="EMBL" id="AXC34541.1"/>
    </source>
</evidence>
<feature type="compositionally biased region" description="Basic residues" evidence="12">
    <location>
        <begin position="993"/>
        <end position="1003"/>
    </location>
</feature>
<dbReference type="KEGG" id="vg:55608619"/>
<keyword evidence="8" id="KW-0239">DNA-directed DNA polymerase</keyword>
<dbReference type="PANTHER" id="PTHR10322">
    <property type="entry name" value="DNA POLYMERASE CATALYTIC SUBUNIT"/>
    <property type="match status" value="1"/>
</dbReference>
<sequence>MSVIYTNVARKGNRMLVRIMDEDGNHRNMEHIFKPELYLAGNVEKPVAIGLKKEPLYRKSFENMYECDKWFEENRDVPGMRIFGQTNMPFQFIAHKFKGKDKFNAKHIRTCNYDIEVLSGYRDGDELVNGPFPEPMIFDDTFKDVAEARRYHEAAQAFYKWWGKTFPKTRIDPLVDLNAAFPIPLIQAINKNTGEYRVFAMPEPHKVGSFKYEDYKDDEHIGGQDKLKYEEFESEQELLAAFVSWWNSCEFDAQTGWNIEGFDIPYITERVRKILGPEWVDALSPWKQVKRRNISSARGEAATFDWVGIETLDYIELYKKHTFTTREKYSLDHIAYCELNERKIDYSEAKSLNKLYFIDWEKYVKYGIKDPLLVDRIDDKLRLLDLTFTLAYIARCNYRDTLGTVSPWNAMLYNFLLAKGMRPEIRQLQEDAGSYDGGYVKEVIPGFYRNLISVDLNSLYPHIFMQGNIGPETLITGELRYQIIAEFCEELRDNIKKTVDMHEKKALLEILSCIENDNDDGASDCVDACVRLGKREFETLRRHNVTFCPNVQFFSRDEMSVFSEIMRWVYAGRKGEKKLMLEAGQFATWCKEHKKGIFDHEKAKKAFFYKAEFVEEMLAASPEELEVILHREEDRQSRQDTMQMGFKILMNAGYGATANRFLRDYFDVRIASAVTAVGRMINKWNIHYVNDMLNTRLGTGNFDYAFYGDTDSNYITLDKVVENSGLTDRDEITDMLDAYYKEQMEGEIKGFAQDMCDLMNGYEQKMVWEREVIAESAVWQAPKLYIMAVNNSEGEAYATPKIKFMGVAAKKSNYPEWCRERMKECYKTVLLGSQEALVEQVRGIKRDYLQLPIEQVAAASSVSNVTKYMGSTGRAIAGTPYNSKASIQYNLLAEKHQINEPPIRDGDKMLMINLKKGNPTGYHYLAFHDYLPEEFGLNDWVDYEALYSKTFMEPIDQILEARGWEVNKTTRLFGNREAAQAHKQGKKLTNAAKKPKKAARRLF</sequence>
<dbReference type="Gene3D" id="3.90.1600.10">
    <property type="entry name" value="Palm domain of DNA polymerase"/>
    <property type="match status" value="2"/>
</dbReference>
<keyword evidence="16" id="KW-1185">Reference proteome</keyword>
<name>A0A384ZSA9_9CAUD</name>
<keyword evidence="9" id="KW-1194">Viral DNA replication</keyword>
<evidence type="ECO:0000256" key="9">
    <source>
        <dbReference type="ARBA" id="ARBA00023109"/>
    </source>
</evidence>
<dbReference type="InterPro" id="IPR023211">
    <property type="entry name" value="DNA_pol_palm_dom_sf"/>
</dbReference>
<feature type="domain" description="DNA-directed DNA polymerase family B exonuclease" evidence="14">
    <location>
        <begin position="228"/>
        <end position="334"/>
    </location>
</feature>
<protein>
    <recommendedName>
        <fullName evidence="2">DNA-directed DNA polymerase</fullName>
        <ecNumber evidence="2">2.7.7.7</ecNumber>
    </recommendedName>
</protein>
<dbReference type="GO" id="GO:0016787">
    <property type="term" value="F:hydrolase activity"/>
    <property type="evidence" value="ECO:0007669"/>
    <property type="project" value="UniProtKB-KW"/>
</dbReference>
<dbReference type="Gene3D" id="1.10.287.690">
    <property type="entry name" value="Helix hairpin bin"/>
    <property type="match status" value="1"/>
</dbReference>
<dbReference type="Pfam" id="PF00136">
    <property type="entry name" value="DNA_pol_B"/>
    <property type="match status" value="1"/>
</dbReference>
<dbReference type="Proteomes" id="UP000260311">
    <property type="component" value="Segment"/>
</dbReference>
<feature type="domain" description="DNA-directed DNA polymerase family B multifunctional" evidence="13">
    <location>
        <begin position="422"/>
        <end position="508"/>
    </location>
</feature>
<reference evidence="15 16" key="1">
    <citation type="submission" date="2018-05" db="EMBL/GenBank/DDBJ databases">
        <title>The genome of Vibrio coralliilyticus phage YC.</title>
        <authorList>
            <person name="Benler S."/>
        </authorList>
    </citation>
    <scope>NUCLEOTIDE SEQUENCE [LARGE SCALE GENOMIC DNA]</scope>
</reference>
<proteinExistence type="inferred from homology"/>
<dbReference type="GO" id="GO:0006261">
    <property type="term" value="P:DNA-templated DNA replication"/>
    <property type="evidence" value="ECO:0007669"/>
    <property type="project" value="TreeGrafter"/>
</dbReference>
<accession>A0A384ZSA9</accession>
<dbReference type="InterPro" id="IPR006133">
    <property type="entry name" value="DNA-dir_DNA_pol_B_exonuc"/>
</dbReference>
<dbReference type="InterPro" id="IPR050240">
    <property type="entry name" value="DNA_pol_type-B"/>
</dbReference>
<evidence type="ECO:0000256" key="6">
    <source>
        <dbReference type="ARBA" id="ARBA00022722"/>
    </source>
</evidence>
<comment type="similarity">
    <text evidence="1">Belongs to the DNA polymerase type-B family.</text>
</comment>
<evidence type="ECO:0000256" key="1">
    <source>
        <dbReference type="ARBA" id="ARBA00005755"/>
    </source>
</evidence>
<dbReference type="EMBL" id="MH375644">
    <property type="protein sequence ID" value="AXC34541.1"/>
    <property type="molecule type" value="Genomic_DNA"/>
</dbReference>
<dbReference type="GO" id="GO:0003887">
    <property type="term" value="F:DNA-directed DNA polymerase activity"/>
    <property type="evidence" value="ECO:0007669"/>
    <property type="project" value="UniProtKB-KW"/>
</dbReference>
<dbReference type="GeneID" id="55608619"/>
<evidence type="ECO:0000259" key="14">
    <source>
        <dbReference type="Pfam" id="PF03104"/>
    </source>
</evidence>